<dbReference type="AlphaFoldDB" id="A0A564FVL2"/>
<organism evidence="2 3">
    <name type="scientific">Methylobacterium dankookense</name>
    <dbReference type="NCBI Taxonomy" id="560405"/>
    <lineage>
        <taxon>Bacteria</taxon>
        <taxon>Pseudomonadati</taxon>
        <taxon>Pseudomonadota</taxon>
        <taxon>Alphaproteobacteria</taxon>
        <taxon>Hyphomicrobiales</taxon>
        <taxon>Methylobacteriaceae</taxon>
        <taxon>Methylobacterium</taxon>
    </lineage>
</organism>
<evidence type="ECO:0000313" key="4">
    <source>
        <dbReference type="Proteomes" id="UP001055303"/>
    </source>
</evidence>
<evidence type="ECO:0000313" key="1">
    <source>
        <dbReference type="EMBL" id="GJD58411.1"/>
    </source>
</evidence>
<dbReference type="EMBL" id="CABFVH010000008">
    <property type="protein sequence ID" value="VUF12195.1"/>
    <property type="molecule type" value="Genomic_DNA"/>
</dbReference>
<dbReference type="RefSeq" id="WP_144763082.1">
    <property type="nucleotide sequence ID" value="NZ_BPQI01000147.1"/>
</dbReference>
<protein>
    <submittedName>
        <fullName evidence="2">Uncharacterized protein</fullName>
    </submittedName>
</protein>
<dbReference type="EMBL" id="BPQI01000147">
    <property type="protein sequence ID" value="GJD58411.1"/>
    <property type="molecule type" value="Genomic_DNA"/>
</dbReference>
<name>A0A564FVL2_9HYPH</name>
<proteinExistence type="predicted"/>
<accession>A0A564FVL2</accession>
<dbReference type="Proteomes" id="UP000401717">
    <property type="component" value="Unassembled WGS sequence"/>
</dbReference>
<reference evidence="2 3" key="1">
    <citation type="submission" date="2019-06" db="EMBL/GenBank/DDBJ databases">
        <authorList>
            <person name="Rodrigo-Torres L."/>
            <person name="Arahal R. D."/>
            <person name="Lucena T."/>
        </authorList>
    </citation>
    <scope>NUCLEOTIDE SEQUENCE [LARGE SCALE GENOMIC DNA]</scope>
    <source>
        <strain evidence="2 3">SW08-7</strain>
    </source>
</reference>
<reference evidence="1" key="2">
    <citation type="journal article" date="2021" name="Front. Microbiol.">
        <title>Comprehensive Comparative Genomics and Phenotyping of Methylobacterium Species.</title>
        <authorList>
            <person name="Alessa O."/>
            <person name="Ogura Y."/>
            <person name="Fujitani Y."/>
            <person name="Takami H."/>
            <person name="Hayashi T."/>
            <person name="Sahin N."/>
            <person name="Tani A."/>
        </authorList>
    </citation>
    <scope>NUCLEOTIDE SEQUENCE</scope>
    <source>
        <strain evidence="1">DSM 22415</strain>
    </source>
</reference>
<evidence type="ECO:0000313" key="2">
    <source>
        <dbReference type="EMBL" id="VUF12195.1"/>
    </source>
</evidence>
<gene>
    <name evidence="1" type="ORF">IFDJLNFL_4331</name>
    <name evidence="2" type="ORF">MTDSW087_01884</name>
</gene>
<reference evidence="1" key="3">
    <citation type="submission" date="2021-08" db="EMBL/GenBank/DDBJ databases">
        <authorList>
            <person name="Tani A."/>
            <person name="Ola A."/>
            <person name="Ogura Y."/>
            <person name="Katsura K."/>
            <person name="Hayashi T."/>
        </authorList>
    </citation>
    <scope>NUCLEOTIDE SEQUENCE</scope>
    <source>
        <strain evidence="1">DSM 22415</strain>
    </source>
</reference>
<dbReference type="Proteomes" id="UP001055303">
    <property type="component" value="Unassembled WGS sequence"/>
</dbReference>
<sequence>MNARLDRGLTRLYRLAGAALFLALCGHAAYRAGVRGREAAILCSDAAGARDMEPRRASLVTLRNPAPER</sequence>
<evidence type="ECO:0000313" key="3">
    <source>
        <dbReference type="Proteomes" id="UP000401717"/>
    </source>
</evidence>
<keyword evidence="4" id="KW-1185">Reference proteome</keyword>